<accession>A0AC34RBC3</accession>
<reference evidence="2" key="1">
    <citation type="submission" date="2022-11" db="UniProtKB">
        <authorList>
            <consortium name="WormBaseParasite"/>
        </authorList>
    </citation>
    <scope>IDENTIFICATION</scope>
</reference>
<evidence type="ECO:0000313" key="2">
    <source>
        <dbReference type="WBParaSite" id="JU765_v2.g5360.t1"/>
    </source>
</evidence>
<protein>
    <submittedName>
        <fullName evidence="2">Mediator of RNA polymerase II transcription subunit 18</fullName>
    </submittedName>
</protein>
<dbReference type="Proteomes" id="UP000887576">
    <property type="component" value="Unplaced"/>
</dbReference>
<dbReference type="WBParaSite" id="JU765_v2.g5360.t1">
    <property type="protein sequence ID" value="JU765_v2.g5360.t1"/>
    <property type="gene ID" value="JU765_v2.g5360"/>
</dbReference>
<organism evidence="1 2">
    <name type="scientific">Panagrolaimus sp. JU765</name>
    <dbReference type="NCBI Taxonomy" id="591449"/>
    <lineage>
        <taxon>Eukaryota</taxon>
        <taxon>Metazoa</taxon>
        <taxon>Ecdysozoa</taxon>
        <taxon>Nematoda</taxon>
        <taxon>Chromadorea</taxon>
        <taxon>Rhabditida</taxon>
        <taxon>Tylenchina</taxon>
        <taxon>Panagrolaimomorpha</taxon>
        <taxon>Panagrolaimoidea</taxon>
        <taxon>Panagrolaimidae</taxon>
        <taxon>Panagrolaimus</taxon>
    </lineage>
</organism>
<sequence>MESFHGEINPADAPVTRSMPTQNFQVLEAMLFASILDTHRDQLLERLRGVCDPHSTYFDEHELVCGLRTTESANMQLHLRRRLDTGIDVPNNVWHCRYIGPPQSEKLPAICRSAIDSLVYCPEMMDFIKNMGLRMEYEYVARGFFFTKGPIRIMVYKILVPETAGKYNKDALKPQMESHLVEAIIPVENEDTNKYAKILKDFCDQLAPLVEFKKIEYFKPKTS</sequence>
<evidence type="ECO:0000313" key="1">
    <source>
        <dbReference type="Proteomes" id="UP000887576"/>
    </source>
</evidence>
<proteinExistence type="predicted"/>
<name>A0AC34RBC3_9BILA</name>